<dbReference type="GO" id="GO:0016841">
    <property type="term" value="F:ammonia-lyase activity"/>
    <property type="evidence" value="ECO:0007669"/>
    <property type="project" value="UniProtKB-ARBA"/>
</dbReference>
<dbReference type="Proteomes" id="UP000198307">
    <property type="component" value="Unassembled WGS sequence"/>
</dbReference>
<dbReference type="SUPFAM" id="SSF48557">
    <property type="entry name" value="L-aspartase-like"/>
    <property type="match status" value="1"/>
</dbReference>
<keyword evidence="1" id="KW-0456">Lyase</keyword>
<accession>A0A239PUM3</accession>
<dbReference type="AlphaFoldDB" id="A0A239PUM3"/>
<organism evidence="1 2">
    <name type="scientific">Paracoccus seriniphilus</name>
    <dbReference type="NCBI Taxonomy" id="184748"/>
    <lineage>
        <taxon>Bacteria</taxon>
        <taxon>Pseudomonadati</taxon>
        <taxon>Pseudomonadota</taxon>
        <taxon>Alphaproteobacteria</taxon>
        <taxon>Rhodobacterales</taxon>
        <taxon>Paracoccaceae</taxon>
        <taxon>Paracoccus</taxon>
    </lineage>
</organism>
<reference evidence="1 2" key="1">
    <citation type="submission" date="2017-07" db="EMBL/GenBank/DDBJ databases">
        <authorList>
            <person name="Sun Z.S."/>
            <person name="Albrecht U."/>
            <person name="Echele G."/>
            <person name="Lee C.C."/>
        </authorList>
    </citation>
    <scope>NUCLEOTIDE SEQUENCE [LARGE SCALE GENOMIC DNA]</scope>
    <source>
        <strain evidence="1 2">DSM 14827</strain>
    </source>
</reference>
<dbReference type="InterPro" id="IPR001106">
    <property type="entry name" value="Aromatic_Lyase"/>
</dbReference>
<dbReference type="InterPro" id="IPR008948">
    <property type="entry name" value="L-Aspartase-like"/>
</dbReference>
<dbReference type="EMBL" id="FZQB01000005">
    <property type="protein sequence ID" value="SNT73733.1"/>
    <property type="molecule type" value="Genomic_DNA"/>
</dbReference>
<gene>
    <name evidence="1" type="ORF">SAMN05444959_105179</name>
</gene>
<sequence length="361" mass="38815">MIGEWQVDYKGQRMPAAEALADAGLTPVRPVGKDFLSIISSNALTAGQAALLSHDAGLYLERQIVVFALALEGFNGNVAPFLAETTEIRPFPGMVEAATQIRAALQDSYLWQNSDTRGLQDPLSYRTMAYVMGSAIEANSALQDALTIQINHSDDNPAVLAEHSYDGESSQVASYQVTDGGAIYPTANFDLLPVADKVEALNLALARMTRSMVMQTIRYENPALTKLSRFLAADDNQGLAFGALQVPMSALAIEARQLSLPVSLDGLGTSAGIEDVASNGPLAVANLEKMIELGYRISSMQLLHAAQAADLRAPAQLGEMTSQLHDAYRQKVPFVDEDRAFTEDLAQGVEVLENFQPALVN</sequence>
<protein>
    <submittedName>
        <fullName evidence="1">Aromatic amino acid lyase</fullName>
    </submittedName>
</protein>
<evidence type="ECO:0000313" key="2">
    <source>
        <dbReference type="Proteomes" id="UP000198307"/>
    </source>
</evidence>
<proteinExistence type="predicted"/>
<name>A0A239PUM3_9RHOB</name>
<dbReference type="PANTHER" id="PTHR10362">
    <property type="entry name" value="HISTIDINE AMMONIA-LYASE"/>
    <property type="match status" value="1"/>
</dbReference>
<keyword evidence="2" id="KW-1185">Reference proteome</keyword>
<dbReference type="Pfam" id="PF00221">
    <property type="entry name" value="Lyase_aromatic"/>
    <property type="match status" value="1"/>
</dbReference>
<dbReference type="Gene3D" id="1.20.200.10">
    <property type="entry name" value="Fumarase/aspartase (Central domain)"/>
    <property type="match status" value="1"/>
</dbReference>
<evidence type="ECO:0000313" key="1">
    <source>
        <dbReference type="EMBL" id="SNT73733.1"/>
    </source>
</evidence>